<dbReference type="HAMAP" id="MF_00558">
    <property type="entry name" value="Succ_CoA_beta"/>
    <property type="match status" value="1"/>
</dbReference>
<dbReference type="PIRSF" id="PIRSF001554">
    <property type="entry name" value="SucCS_beta"/>
    <property type="match status" value="1"/>
</dbReference>
<dbReference type="EMBL" id="CAEMXZ010000126">
    <property type="protein sequence ID" value="CAB4324283.1"/>
    <property type="molecule type" value="Genomic_DNA"/>
</dbReference>
<proteinExistence type="inferred from homology"/>
<keyword evidence="2" id="KW-0816">Tricarboxylic acid cycle</keyword>
<gene>
    <name evidence="9" type="ORF">UFOPK1392_02048</name>
</gene>
<keyword evidence="4" id="KW-0479">Metal-binding</keyword>
<dbReference type="GO" id="GO:0042709">
    <property type="term" value="C:succinate-CoA ligase complex"/>
    <property type="evidence" value="ECO:0007669"/>
    <property type="project" value="TreeGrafter"/>
</dbReference>
<keyword evidence="7" id="KW-0460">Magnesium</keyword>
<dbReference type="GO" id="GO:0004775">
    <property type="term" value="F:succinate-CoA ligase (ADP-forming) activity"/>
    <property type="evidence" value="ECO:0007669"/>
    <property type="project" value="TreeGrafter"/>
</dbReference>
<dbReference type="InterPro" id="IPR013815">
    <property type="entry name" value="ATP_grasp_subdomain_1"/>
</dbReference>
<dbReference type="InterPro" id="IPR016102">
    <property type="entry name" value="Succinyl-CoA_synth-like"/>
</dbReference>
<dbReference type="Gene3D" id="3.30.470.20">
    <property type="entry name" value="ATP-grasp fold, B domain"/>
    <property type="match status" value="1"/>
</dbReference>
<dbReference type="PROSITE" id="PS50975">
    <property type="entry name" value="ATP_GRASP"/>
    <property type="match status" value="1"/>
</dbReference>
<dbReference type="GO" id="GO:0005829">
    <property type="term" value="C:cytosol"/>
    <property type="evidence" value="ECO:0007669"/>
    <property type="project" value="TreeGrafter"/>
</dbReference>
<evidence type="ECO:0000256" key="5">
    <source>
        <dbReference type="ARBA" id="ARBA00022741"/>
    </source>
</evidence>
<evidence type="ECO:0000256" key="6">
    <source>
        <dbReference type="ARBA" id="ARBA00022840"/>
    </source>
</evidence>
<dbReference type="AlphaFoldDB" id="A0A6J5YEM5"/>
<accession>A0A6J5YEM5</accession>
<dbReference type="Pfam" id="PF00549">
    <property type="entry name" value="Ligase_CoA"/>
    <property type="match status" value="1"/>
</dbReference>
<protein>
    <submittedName>
        <fullName evidence="9">Unannotated protein</fullName>
    </submittedName>
</protein>
<dbReference type="PROSITE" id="PS01217">
    <property type="entry name" value="SUCCINYL_COA_LIG_3"/>
    <property type="match status" value="1"/>
</dbReference>
<keyword evidence="5" id="KW-0547">Nucleotide-binding</keyword>
<dbReference type="GO" id="GO:0006099">
    <property type="term" value="P:tricarboxylic acid cycle"/>
    <property type="evidence" value="ECO:0007669"/>
    <property type="project" value="UniProtKB-KW"/>
</dbReference>
<keyword evidence="3" id="KW-0436">Ligase</keyword>
<dbReference type="InterPro" id="IPR011761">
    <property type="entry name" value="ATP-grasp"/>
</dbReference>
<dbReference type="GO" id="GO:0046872">
    <property type="term" value="F:metal ion binding"/>
    <property type="evidence" value="ECO:0007669"/>
    <property type="project" value="UniProtKB-KW"/>
</dbReference>
<feature type="domain" description="ATP-grasp" evidence="8">
    <location>
        <begin position="9"/>
        <end position="54"/>
    </location>
</feature>
<evidence type="ECO:0000256" key="4">
    <source>
        <dbReference type="ARBA" id="ARBA00022723"/>
    </source>
</evidence>
<dbReference type="FunFam" id="3.30.470.20:FF:000002">
    <property type="entry name" value="Succinate--CoA ligase [ADP-forming] subunit beta"/>
    <property type="match status" value="1"/>
</dbReference>
<dbReference type="PANTHER" id="PTHR11815:SF10">
    <property type="entry name" value="SUCCINATE--COA LIGASE [GDP-FORMING] SUBUNIT BETA, MITOCHONDRIAL"/>
    <property type="match status" value="1"/>
</dbReference>
<dbReference type="Gene3D" id="3.40.50.261">
    <property type="entry name" value="Succinyl-CoA synthetase domains"/>
    <property type="match status" value="1"/>
</dbReference>
<organism evidence="9">
    <name type="scientific">freshwater metagenome</name>
    <dbReference type="NCBI Taxonomy" id="449393"/>
    <lineage>
        <taxon>unclassified sequences</taxon>
        <taxon>metagenomes</taxon>
        <taxon>ecological metagenomes</taxon>
    </lineage>
</organism>
<dbReference type="Gene3D" id="3.30.1490.20">
    <property type="entry name" value="ATP-grasp fold, A domain"/>
    <property type="match status" value="1"/>
</dbReference>
<evidence type="ECO:0000313" key="9">
    <source>
        <dbReference type="EMBL" id="CAB4324283.1"/>
    </source>
</evidence>
<dbReference type="SUPFAM" id="SSF56059">
    <property type="entry name" value="Glutathione synthetase ATP-binding domain-like"/>
    <property type="match status" value="1"/>
</dbReference>
<dbReference type="FunFam" id="3.40.50.261:FF:000007">
    <property type="entry name" value="Succinate--CoA ligase [ADP-forming] subunit beta"/>
    <property type="match status" value="1"/>
</dbReference>
<dbReference type="Pfam" id="PF08442">
    <property type="entry name" value="ATP-grasp_2"/>
    <property type="match status" value="1"/>
</dbReference>
<reference evidence="9" key="1">
    <citation type="submission" date="2020-05" db="EMBL/GenBank/DDBJ databases">
        <authorList>
            <person name="Chiriac C."/>
            <person name="Salcher M."/>
            <person name="Ghai R."/>
            <person name="Kavagutti S V."/>
        </authorList>
    </citation>
    <scope>NUCLEOTIDE SEQUENCE</scope>
</reference>
<comment type="cofactor">
    <cofactor evidence="1">
        <name>Mg(2+)</name>
        <dbReference type="ChEBI" id="CHEBI:18420"/>
    </cofactor>
</comment>
<evidence type="ECO:0000256" key="3">
    <source>
        <dbReference type="ARBA" id="ARBA00022598"/>
    </source>
</evidence>
<dbReference type="GO" id="GO:0005524">
    <property type="term" value="F:ATP binding"/>
    <property type="evidence" value="ECO:0007669"/>
    <property type="project" value="UniProtKB-KW"/>
</dbReference>
<evidence type="ECO:0000256" key="7">
    <source>
        <dbReference type="ARBA" id="ARBA00022842"/>
    </source>
</evidence>
<sequence length="380" mass="40105">MDLLEYQGKQFFATFGIPVSDGRAVTTVEDAVAAANAVGYPVVVKAQVHAGGRGKAGGVKLATNEAEVREHAGNILGLDIKGHITRILWIENASDIAEEYYASFTLDRSAKKHLGMLSKEGGVEIEQVAVDNPDAIAKIWIDPVDGLSADVCREWVKAANLNADVTEDAVELLCKLYTAYVEGDADLAEINPLIVKTNGRVHALDAKVTLDDNAEFRHVWDEYATTQVRDAREEAAHAKGLQYVGLEGSVGIIANGAGLAMSTLDVVNQAGGEAANFLDIGGGANAEVMAGALQVINDDPSVKSIFINIFGGITRGEEVAKGIIGALEMVDIAAPIVIRLDGTNAEEGRALLAPHLSERLQSKPTMLEAAATAVALAKKN</sequence>
<evidence type="ECO:0000259" key="8">
    <source>
        <dbReference type="PROSITE" id="PS50975"/>
    </source>
</evidence>
<dbReference type="InterPro" id="IPR013650">
    <property type="entry name" value="ATP-grasp_succ-CoA_synth-type"/>
</dbReference>
<dbReference type="NCBIfam" id="NF001913">
    <property type="entry name" value="PRK00696.1"/>
    <property type="match status" value="1"/>
</dbReference>
<dbReference type="SUPFAM" id="SSF52210">
    <property type="entry name" value="Succinyl-CoA synthetase domains"/>
    <property type="match status" value="1"/>
</dbReference>
<keyword evidence="6" id="KW-0067">ATP-binding</keyword>
<dbReference type="InterPro" id="IPR017866">
    <property type="entry name" value="Succ-CoA_synthase_bsu_CS"/>
</dbReference>
<evidence type="ECO:0000256" key="1">
    <source>
        <dbReference type="ARBA" id="ARBA00001946"/>
    </source>
</evidence>
<dbReference type="InterPro" id="IPR005809">
    <property type="entry name" value="Succ_CoA_ligase-like_bsu"/>
</dbReference>
<dbReference type="NCBIfam" id="TIGR01016">
    <property type="entry name" value="sucCoAbeta"/>
    <property type="match status" value="1"/>
</dbReference>
<evidence type="ECO:0000256" key="2">
    <source>
        <dbReference type="ARBA" id="ARBA00022532"/>
    </source>
</evidence>
<dbReference type="GO" id="GO:0006104">
    <property type="term" value="P:succinyl-CoA metabolic process"/>
    <property type="evidence" value="ECO:0007669"/>
    <property type="project" value="TreeGrafter"/>
</dbReference>
<name>A0A6J5YEM5_9ZZZZ</name>
<dbReference type="InterPro" id="IPR005811">
    <property type="entry name" value="SUCC_ACL_C"/>
</dbReference>
<dbReference type="PANTHER" id="PTHR11815">
    <property type="entry name" value="SUCCINYL-COA SYNTHETASE BETA CHAIN"/>
    <property type="match status" value="1"/>
</dbReference>